<dbReference type="RefSeq" id="WP_165798516.1">
    <property type="nucleotide sequence ID" value="NZ_FMAR01000018.1"/>
</dbReference>
<dbReference type="Proteomes" id="UP000242818">
    <property type="component" value="Unassembled WGS sequence"/>
</dbReference>
<accession>A0A1C4FZI4</accession>
<reference evidence="1 2" key="1">
    <citation type="submission" date="2016-08" db="EMBL/GenBank/DDBJ databases">
        <authorList>
            <person name="Seilhamer J.J."/>
        </authorList>
    </citation>
    <scope>NUCLEOTIDE SEQUENCE [LARGE SCALE GENOMIC DNA]</scope>
    <source>
        <strain evidence="1 2">A37T2</strain>
    </source>
</reference>
<gene>
    <name evidence="1" type="ORF">GA0116948_11881</name>
</gene>
<evidence type="ECO:0000313" key="2">
    <source>
        <dbReference type="Proteomes" id="UP000242818"/>
    </source>
</evidence>
<keyword evidence="2" id="KW-1185">Reference proteome</keyword>
<proteinExistence type="predicted"/>
<sequence>MKELKITMEQLSQRKFIRDKNMPYYGNRASLQQKNEEAKALLDKVGLPDFEKLRKK</sequence>
<name>A0A1C4FZI4_9BACT</name>
<protein>
    <submittedName>
        <fullName evidence="1">Uncharacterized protein</fullName>
    </submittedName>
</protein>
<dbReference type="EMBL" id="FMAR01000018">
    <property type="protein sequence ID" value="SCC61282.1"/>
    <property type="molecule type" value="Genomic_DNA"/>
</dbReference>
<organism evidence="1 2">
    <name type="scientific">Chitinophaga costaii</name>
    <dbReference type="NCBI Taxonomy" id="1335309"/>
    <lineage>
        <taxon>Bacteria</taxon>
        <taxon>Pseudomonadati</taxon>
        <taxon>Bacteroidota</taxon>
        <taxon>Chitinophagia</taxon>
        <taxon>Chitinophagales</taxon>
        <taxon>Chitinophagaceae</taxon>
        <taxon>Chitinophaga</taxon>
    </lineage>
</organism>
<dbReference type="AlphaFoldDB" id="A0A1C4FZI4"/>
<dbReference type="STRING" id="1335309.GA0116948_11881"/>
<evidence type="ECO:0000313" key="1">
    <source>
        <dbReference type="EMBL" id="SCC61282.1"/>
    </source>
</evidence>